<evidence type="ECO:0000259" key="8">
    <source>
        <dbReference type="PROSITE" id="PS51185"/>
    </source>
</evidence>
<dbReference type="AlphaFoldDB" id="A0A2P6TCF6"/>
<dbReference type="SUPFAM" id="SSF47060">
    <property type="entry name" value="S15/NS1 RNA-binding domain"/>
    <property type="match status" value="1"/>
</dbReference>
<dbReference type="Pfam" id="PF08670">
    <property type="entry name" value="MEKHLA"/>
    <property type="match status" value="1"/>
</dbReference>
<accession>A0A2P6TCF6</accession>
<protein>
    <submittedName>
        <fullName evidence="9">MEKHLA domain-containing isoform A</fullName>
    </submittedName>
</protein>
<evidence type="ECO:0000256" key="6">
    <source>
        <dbReference type="SAM" id="Coils"/>
    </source>
</evidence>
<keyword evidence="5" id="KW-0030">Aminoacyl-tRNA synthetase</keyword>
<dbReference type="OrthoDB" id="10266517at2759"/>
<keyword evidence="6" id="KW-0175">Coiled coil</keyword>
<keyword evidence="3" id="KW-0067">ATP-binding</keyword>
<evidence type="ECO:0000313" key="9">
    <source>
        <dbReference type="EMBL" id="PRW20316.1"/>
    </source>
</evidence>
<organism evidence="9 10">
    <name type="scientific">Chlorella sorokiniana</name>
    <name type="common">Freshwater green alga</name>
    <dbReference type="NCBI Taxonomy" id="3076"/>
    <lineage>
        <taxon>Eukaryota</taxon>
        <taxon>Viridiplantae</taxon>
        <taxon>Chlorophyta</taxon>
        <taxon>core chlorophytes</taxon>
        <taxon>Trebouxiophyceae</taxon>
        <taxon>Chlorellales</taxon>
        <taxon>Chlorellaceae</taxon>
        <taxon>Chlorella clade</taxon>
        <taxon>Chlorella</taxon>
    </lineage>
</organism>
<dbReference type="PROSITE" id="PS51185">
    <property type="entry name" value="WHEP_TRS_2"/>
    <property type="match status" value="1"/>
</dbReference>
<evidence type="ECO:0000256" key="3">
    <source>
        <dbReference type="ARBA" id="ARBA00022840"/>
    </source>
</evidence>
<feature type="coiled-coil region" evidence="6">
    <location>
        <begin position="249"/>
        <end position="306"/>
    </location>
</feature>
<dbReference type="Proteomes" id="UP000239899">
    <property type="component" value="Unassembled WGS sequence"/>
</dbReference>
<gene>
    <name evidence="9" type="ORF">C2E21_9109</name>
</gene>
<dbReference type="EMBL" id="LHPG02000024">
    <property type="protein sequence ID" value="PRW20316.1"/>
    <property type="molecule type" value="Genomic_DNA"/>
</dbReference>
<keyword evidence="2" id="KW-0547">Nucleotide-binding</keyword>
<evidence type="ECO:0000256" key="7">
    <source>
        <dbReference type="SAM" id="MobiDB-lite"/>
    </source>
</evidence>
<evidence type="ECO:0000256" key="1">
    <source>
        <dbReference type="ARBA" id="ARBA00022598"/>
    </source>
</evidence>
<feature type="compositionally biased region" description="Gly residues" evidence="7">
    <location>
        <begin position="41"/>
        <end position="53"/>
    </location>
</feature>
<keyword evidence="1" id="KW-0436">Ligase</keyword>
<dbReference type="InterPro" id="IPR013978">
    <property type="entry name" value="MEKHLA"/>
</dbReference>
<dbReference type="Gene3D" id="1.10.287.10">
    <property type="entry name" value="S15/NS1, RNA-binding"/>
    <property type="match status" value="1"/>
</dbReference>
<proteinExistence type="predicted"/>
<dbReference type="GO" id="GO:0004812">
    <property type="term" value="F:aminoacyl-tRNA ligase activity"/>
    <property type="evidence" value="ECO:0007669"/>
    <property type="project" value="UniProtKB-KW"/>
</dbReference>
<keyword evidence="10" id="KW-1185">Reference proteome</keyword>
<dbReference type="InterPro" id="IPR009068">
    <property type="entry name" value="uS15_NS1_RNA-bd_sf"/>
</dbReference>
<dbReference type="GO" id="GO:0006418">
    <property type="term" value="P:tRNA aminoacylation for protein translation"/>
    <property type="evidence" value="ECO:0007669"/>
    <property type="project" value="InterPro"/>
</dbReference>
<dbReference type="InterPro" id="IPR000738">
    <property type="entry name" value="WHEP-TRS_dom"/>
</dbReference>
<feature type="compositionally biased region" description="Low complexity" evidence="7">
    <location>
        <begin position="13"/>
        <end position="40"/>
    </location>
</feature>
<feature type="region of interest" description="Disordered" evidence="7">
    <location>
        <begin position="13"/>
        <end position="64"/>
    </location>
</feature>
<sequence length="307" mass="32478">MAAIARAAAFVAGCRPPRQAPSSSSSPAAARRQLVVVAAKKGGGGKKGSGQKKGPGSLMNPPKPAEPWLQTQVIMDNLLLIESHFRKTGRPIFGDTEVEIEDLTKTLWDAPFAVLMHEVEEGQPNRFCYGNQQALDLFECTWEELIGTESTQSAEDAADVQEDRAAALARAKEQGFIDDYTGWRKSFKGTRFQIGRTTLFNVEAPSGELVGQAVTIREWTYEDGTKGGEGVDAAAAAAAAAGPPSPEQLAAAEAAVADQGALIRQMKEEQGLSNSSPEVAAEVEKLLGLKQQLQALQDAAAAAEAAS</sequence>
<reference evidence="9 10" key="1">
    <citation type="journal article" date="2018" name="Plant J.">
        <title>Genome sequences of Chlorella sorokiniana UTEX 1602 and Micractinium conductrix SAG 241.80: implications to maltose excretion by a green alga.</title>
        <authorList>
            <person name="Arriola M.B."/>
            <person name="Velmurugan N."/>
            <person name="Zhang Y."/>
            <person name="Plunkett M.H."/>
            <person name="Hondzo H."/>
            <person name="Barney B.M."/>
        </authorList>
    </citation>
    <scope>NUCLEOTIDE SEQUENCE [LARGE SCALE GENOMIC DNA]</scope>
    <source>
        <strain evidence="10">UTEX 1602</strain>
    </source>
</reference>
<evidence type="ECO:0000256" key="4">
    <source>
        <dbReference type="ARBA" id="ARBA00022917"/>
    </source>
</evidence>
<name>A0A2P6TCF6_CHLSO</name>
<evidence type="ECO:0000256" key="2">
    <source>
        <dbReference type="ARBA" id="ARBA00022741"/>
    </source>
</evidence>
<dbReference type="GO" id="GO:0005524">
    <property type="term" value="F:ATP binding"/>
    <property type="evidence" value="ECO:0007669"/>
    <property type="project" value="UniProtKB-KW"/>
</dbReference>
<evidence type="ECO:0000256" key="5">
    <source>
        <dbReference type="ARBA" id="ARBA00023146"/>
    </source>
</evidence>
<feature type="domain" description="WHEP-TRS" evidence="8">
    <location>
        <begin position="248"/>
        <end position="307"/>
    </location>
</feature>
<evidence type="ECO:0000313" key="10">
    <source>
        <dbReference type="Proteomes" id="UP000239899"/>
    </source>
</evidence>
<comment type="caution">
    <text evidence="9">The sequence shown here is derived from an EMBL/GenBank/DDBJ whole genome shotgun (WGS) entry which is preliminary data.</text>
</comment>
<dbReference type="Pfam" id="PF00458">
    <property type="entry name" value="WHEP-TRS"/>
    <property type="match status" value="1"/>
</dbReference>
<keyword evidence="4" id="KW-0648">Protein biosynthesis</keyword>